<organism evidence="3 4">
    <name type="scientific">Drosophila busckii</name>
    <name type="common">Fruit fly</name>
    <dbReference type="NCBI Taxonomy" id="30019"/>
    <lineage>
        <taxon>Eukaryota</taxon>
        <taxon>Metazoa</taxon>
        <taxon>Ecdysozoa</taxon>
        <taxon>Arthropoda</taxon>
        <taxon>Hexapoda</taxon>
        <taxon>Insecta</taxon>
        <taxon>Pterygota</taxon>
        <taxon>Neoptera</taxon>
        <taxon>Endopterygota</taxon>
        <taxon>Diptera</taxon>
        <taxon>Brachycera</taxon>
        <taxon>Muscomorpha</taxon>
        <taxon>Ephydroidea</taxon>
        <taxon>Drosophilidae</taxon>
        <taxon>Drosophila</taxon>
    </lineage>
</organism>
<name>A0A0M4FA02_DROBS</name>
<feature type="domain" description="Protein TsetseEP" evidence="2">
    <location>
        <begin position="79"/>
        <end position="195"/>
    </location>
</feature>
<evidence type="ECO:0000259" key="2">
    <source>
        <dbReference type="Pfam" id="PF05267"/>
    </source>
</evidence>
<dbReference type="OrthoDB" id="8005239at2759"/>
<reference evidence="3 4" key="1">
    <citation type="submission" date="2015-08" db="EMBL/GenBank/DDBJ databases">
        <title>Ancestral chromatin configuration constrains chromatin evolution on differentiating sex chromosomes in Drosophila.</title>
        <authorList>
            <person name="Zhou Q."/>
            <person name="Bachtrog D."/>
        </authorList>
    </citation>
    <scope>NUCLEOTIDE SEQUENCE [LARGE SCALE GENOMIC DNA]</scope>
    <source>
        <tissue evidence="3">Whole larvae</tissue>
    </source>
</reference>
<dbReference type="Proteomes" id="UP000494163">
    <property type="component" value="Chromosome X"/>
</dbReference>
<feature type="signal peptide" evidence="1">
    <location>
        <begin position="1"/>
        <end position="19"/>
    </location>
</feature>
<keyword evidence="4" id="KW-1185">Reference proteome</keyword>
<evidence type="ECO:0000313" key="4">
    <source>
        <dbReference type="Proteomes" id="UP000494163"/>
    </source>
</evidence>
<evidence type="ECO:0000313" key="3">
    <source>
        <dbReference type="EMBL" id="ALC49475.1"/>
    </source>
</evidence>
<gene>
    <name evidence="3" type="ORF">Dbus_chrXg1331</name>
</gene>
<dbReference type="OMA" id="RQSCMAK"/>
<keyword evidence="1" id="KW-0732">Signal</keyword>
<sequence length="218" mass="23859">MKFIIASLLCVCLASVGLAQPMAGSPYDAELFSLAQEMGQLGENTGKALVHQYEEIVVEPQQQLEQAIDEVEQRREQDAECVAAEDEQINSIVDAAHEELHVCGVTAAHDSAEIASDVNHATQQLVFGGYSLGRTYQHCQRYKNSVLKQSCMAKFYVKGTIYLVNARSSIKTIKKSTNERIPAVLSESNSCTHVAADKAVVALNEINAEIDSCIAKRR</sequence>
<dbReference type="Pfam" id="PF05267">
    <property type="entry name" value="DUF725"/>
    <property type="match status" value="1"/>
</dbReference>
<dbReference type="InterPro" id="IPR007931">
    <property type="entry name" value="TsetseEP"/>
</dbReference>
<proteinExistence type="predicted"/>
<protein>
    <submittedName>
        <fullName evidence="3">CG12057</fullName>
    </submittedName>
</protein>
<dbReference type="EMBL" id="CP012528">
    <property type="protein sequence ID" value="ALC49475.1"/>
    <property type="molecule type" value="Genomic_DNA"/>
</dbReference>
<dbReference type="AlphaFoldDB" id="A0A0M4FA02"/>
<evidence type="ECO:0000256" key="1">
    <source>
        <dbReference type="SAM" id="SignalP"/>
    </source>
</evidence>
<accession>A0A0M4FA02</accession>
<feature type="chain" id="PRO_5005794121" evidence="1">
    <location>
        <begin position="20"/>
        <end position="218"/>
    </location>
</feature>